<feature type="region of interest" description="Disordered" evidence="1">
    <location>
        <begin position="14"/>
        <end position="163"/>
    </location>
</feature>
<organism evidence="2 3">
    <name type="scientific">Dendrobium thyrsiflorum</name>
    <name type="common">Pinecone-like raceme dendrobium</name>
    <name type="synonym">Orchid</name>
    <dbReference type="NCBI Taxonomy" id="117978"/>
    <lineage>
        <taxon>Eukaryota</taxon>
        <taxon>Viridiplantae</taxon>
        <taxon>Streptophyta</taxon>
        <taxon>Embryophyta</taxon>
        <taxon>Tracheophyta</taxon>
        <taxon>Spermatophyta</taxon>
        <taxon>Magnoliopsida</taxon>
        <taxon>Liliopsida</taxon>
        <taxon>Asparagales</taxon>
        <taxon>Orchidaceae</taxon>
        <taxon>Epidendroideae</taxon>
        <taxon>Malaxideae</taxon>
        <taxon>Dendrobiinae</taxon>
        <taxon>Dendrobium</taxon>
    </lineage>
</organism>
<feature type="compositionally biased region" description="Polar residues" evidence="1">
    <location>
        <begin position="130"/>
        <end position="148"/>
    </location>
</feature>
<protein>
    <submittedName>
        <fullName evidence="2">Uncharacterized protein</fullName>
    </submittedName>
</protein>
<proteinExistence type="predicted"/>
<evidence type="ECO:0000256" key="1">
    <source>
        <dbReference type="SAM" id="MobiDB-lite"/>
    </source>
</evidence>
<feature type="compositionally biased region" description="Basic and acidic residues" evidence="1">
    <location>
        <begin position="14"/>
        <end position="41"/>
    </location>
</feature>
<dbReference type="Proteomes" id="UP001552299">
    <property type="component" value="Unassembled WGS sequence"/>
</dbReference>
<reference evidence="2 3" key="1">
    <citation type="journal article" date="2024" name="Plant Biotechnol. J.">
        <title>Dendrobium thyrsiflorum genome and its molecular insights into genes involved in important horticultural traits.</title>
        <authorList>
            <person name="Chen B."/>
            <person name="Wang J.Y."/>
            <person name="Zheng P.J."/>
            <person name="Li K.L."/>
            <person name="Liang Y.M."/>
            <person name="Chen X.F."/>
            <person name="Zhang C."/>
            <person name="Zhao X."/>
            <person name="He X."/>
            <person name="Zhang G.Q."/>
            <person name="Liu Z.J."/>
            <person name="Xu Q."/>
        </authorList>
    </citation>
    <scope>NUCLEOTIDE SEQUENCE [LARGE SCALE GENOMIC DNA]</scope>
    <source>
        <strain evidence="2">GZMU011</strain>
    </source>
</reference>
<dbReference type="AlphaFoldDB" id="A0ABD0VFT4"/>
<feature type="compositionally biased region" description="Basic and acidic residues" evidence="1">
    <location>
        <begin position="110"/>
        <end position="122"/>
    </location>
</feature>
<evidence type="ECO:0000313" key="3">
    <source>
        <dbReference type="Proteomes" id="UP001552299"/>
    </source>
</evidence>
<comment type="caution">
    <text evidence="2">The sequence shown here is derived from an EMBL/GenBank/DDBJ whole genome shotgun (WGS) entry which is preliminary data.</text>
</comment>
<sequence length="163" mass="18773">MKKRNLSSLAIRLLLDHHPDFRRTTKERSQEKEEKEEEKLDFSCNKTPFLPPPGLSSDHQKEEKEEDEEDKLELSCHQNPPDHHRTSARQSTNAGLLLGLQTRHSSLRGDPSKEEKEEKETRNLLPPDFSLTTVGPLTVVRQSDNRQISARPPTYPHFCPTTD</sequence>
<dbReference type="EMBL" id="JANQDX010000006">
    <property type="protein sequence ID" value="KAL0923476.1"/>
    <property type="molecule type" value="Genomic_DNA"/>
</dbReference>
<keyword evidence="3" id="KW-1185">Reference proteome</keyword>
<evidence type="ECO:0000313" key="2">
    <source>
        <dbReference type="EMBL" id="KAL0923476.1"/>
    </source>
</evidence>
<gene>
    <name evidence="2" type="ORF">M5K25_007534</name>
</gene>
<name>A0ABD0VFT4_DENTH</name>
<accession>A0ABD0VFT4</accession>